<dbReference type="STRING" id="888061.AXF15_05095"/>
<gene>
    <name evidence="1" type="ORF">AXF15_05095</name>
</gene>
<reference evidence="2" key="1">
    <citation type="submission" date="2016-02" db="EMBL/GenBank/DDBJ databases">
        <authorList>
            <person name="Holder M.E."/>
            <person name="Ajami N.J."/>
            <person name="Petrosino J.F."/>
        </authorList>
    </citation>
    <scope>NUCLEOTIDE SEQUENCE [LARGE SCALE GENOMIC DNA]</scope>
    <source>
        <strain evidence="2">DSM 12838</strain>
    </source>
</reference>
<proteinExistence type="predicted"/>
<name>A0A0X8JPT7_9BACT</name>
<organism evidence="1 2">
    <name type="scientific">Desulfomicrobium orale DSM 12838</name>
    <dbReference type="NCBI Taxonomy" id="888061"/>
    <lineage>
        <taxon>Bacteria</taxon>
        <taxon>Pseudomonadati</taxon>
        <taxon>Thermodesulfobacteriota</taxon>
        <taxon>Desulfovibrionia</taxon>
        <taxon>Desulfovibrionales</taxon>
        <taxon>Desulfomicrobiaceae</taxon>
        <taxon>Desulfomicrobium</taxon>
    </lineage>
</organism>
<dbReference type="EMBL" id="CP014230">
    <property type="protein sequence ID" value="AMD92547.1"/>
    <property type="molecule type" value="Genomic_DNA"/>
</dbReference>
<accession>A0A0X8JPT7</accession>
<dbReference type="KEGG" id="doa:AXF15_05095"/>
<dbReference type="RefSeq" id="WP_066604222.1">
    <property type="nucleotide sequence ID" value="NZ_CP014230.1"/>
</dbReference>
<dbReference type="AlphaFoldDB" id="A0A0X8JPT7"/>
<protein>
    <submittedName>
        <fullName evidence="1">Uncharacterized protein</fullName>
    </submittedName>
</protein>
<evidence type="ECO:0000313" key="1">
    <source>
        <dbReference type="EMBL" id="AMD92547.1"/>
    </source>
</evidence>
<keyword evidence="2" id="KW-1185">Reference proteome</keyword>
<evidence type="ECO:0000313" key="2">
    <source>
        <dbReference type="Proteomes" id="UP000063964"/>
    </source>
</evidence>
<dbReference type="Proteomes" id="UP000063964">
    <property type="component" value="Chromosome"/>
</dbReference>
<sequence length="60" mass="6726">MAEKRDSVVEGPPCEQTWSRTFKELDAEAAAILEDEEVKAISGSGEEWWCPNPDCEIVDK</sequence>